<dbReference type="InterPro" id="IPR029033">
    <property type="entry name" value="His_PPase_superfam"/>
</dbReference>
<gene>
    <name evidence="4" type="ORF">ALO68_200014</name>
</gene>
<dbReference type="EMBL" id="LJQM01000209">
    <property type="protein sequence ID" value="KPX41638.1"/>
    <property type="molecule type" value="Genomic_DNA"/>
</dbReference>
<evidence type="ECO:0008006" key="6">
    <source>
        <dbReference type="Google" id="ProtNLM"/>
    </source>
</evidence>
<feature type="active site" description="Proton donor/acceptor" evidence="2">
    <location>
        <position position="81"/>
    </location>
</feature>
<feature type="binding site" evidence="3">
    <location>
        <begin position="7"/>
        <end position="14"/>
    </location>
    <ligand>
        <name>substrate</name>
    </ligand>
</feature>
<sequence>MIIVIIRHGETPQNLLGVFQGQSDPELDNVGIDRFKETARTLKNEKWDAIYSSNYKRSLVSANLLTVDVNLRRFVSTDFSERHLGALDGKSKELLISADPELSRKLITLEYTPSGGESGRSALERFVRGIHTIKNNHQGRVIVVSHGGIVALFAHHMLGVRQTSCLLEHGHALIIKVSGTEISLMGMNVPPNSIAEATYYGKYLDKGFRGQWESS</sequence>
<comment type="caution">
    <text evidence="4">The sequence shown here is derived from an EMBL/GenBank/DDBJ whole genome shotgun (WGS) entry which is preliminary data.</text>
</comment>
<feature type="active site" description="Tele-phosphohistidine intermediate" evidence="2">
    <location>
        <position position="8"/>
    </location>
</feature>
<accession>A0A0P9R8M7</accession>
<dbReference type="Gene3D" id="3.40.50.1240">
    <property type="entry name" value="Phosphoglycerate mutase-like"/>
    <property type="match status" value="1"/>
</dbReference>
<keyword evidence="1" id="KW-0378">Hydrolase</keyword>
<dbReference type="RefSeq" id="WP_005746177.1">
    <property type="nucleotide sequence ID" value="NZ_CP092921.1"/>
</dbReference>
<evidence type="ECO:0000313" key="4">
    <source>
        <dbReference type="EMBL" id="KPX41638.1"/>
    </source>
</evidence>
<dbReference type="SMART" id="SM00855">
    <property type="entry name" value="PGAM"/>
    <property type="match status" value="1"/>
</dbReference>
<dbReference type="CDD" id="cd07067">
    <property type="entry name" value="HP_PGM_like"/>
    <property type="match status" value="1"/>
</dbReference>
<evidence type="ECO:0000313" key="5">
    <source>
        <dbReference type="Proteomes" id="UP000050557"/>
    </source>
</evidence>
<reference evidence="4 5" key="1">
    <citation type="submission" date="2015-09" db="EMBL/GenBank/DDBJ databases">
        <title>Genome announcement of multiple Pseudomonas syringae strains.</title>
        <authorList>
            <person name="Thakur S."/>
            <person name="Wang P.W."/>
            <person name="Gong Y."/>
            <person name="Weir B.S."/>
            <person name="Guttman D.S."/>
        </authorList>
    </citation>
    <scope>NUCLEOTIDE SEQUENCE [LARGE SCALE GENOMIC DNA]</scope>
    <source>
        <strain evidence="4 5">ICMP4531</strain>
    </source>
</reference>
<dbReference type="GO" id="GO:0004331">
    <property type="term" value="F:fructose-2,6-bisphosphate 2-phosphatase activity"/>
    <property type="evidence" value="ECO:0007669"/>
    <property type="project" value="TreeGrafter"/>
</dbReference>
<dbReference type="GO" id="GO:0045820">
    <property type="term" value="P:negative regulation of glycolytic process"/>
    <property type="evidence" value="ECO:0007669"/>
    <property type="project" value="TreeGrafter"/>
</dbReference>
<feature type="binding site" evidence="3">
    <location>
        <position position="57"/>
    </location>
    <ligand>
        <name>substrate</name>
    </ligand>
</feature>
<dbReference type="PANTHER" id="PTHR46517">
    <property type="entry name" value="FRUCTOSE-2,6-BISPHOSPHATASE TIGAR"/>
    <property type="match status" value="1"/>
</dbReference>
<dbReference type="PROSITE" id="PS00175">
    <property type="entry name" value="PG_MUTASE"/>
    <property type="match status" value="1"/>
</dbReference>
<dbReference type="GO" id="GO:0043456">
    <property type="term" value="P:regulation of pentose-phosphate shunt"/>
    <property type="evidence" value="ECO:0007669"/>
    <property type="project" value="TreeGrafter"/>
</dbReference>
<feature type="binding site" evidence="3">
    <location>
        <position position="92"/>
    </location>
    <ligand>
        <name>substrate</name>
    </ligand>
</feature>
<dbReference type="AlphaFoldDB" id="A0A0P9R8M7"/>
<dbReference type="GO" id="GO:0005829">
    <property type="term" value="C:cytosol"/>
    <property type="evidence" value="ECO:0007669"/>
    <property type="project" value="TreeGrafter"/>
</dbReference>
<dbReference type="Proteomes" id="UP000050557">
    <property type="component" value="Unassembled WGS sequence"/>
</dbReference>
<proteinExistence type="predicted"/>
<dbReference type="PANTHER" id="PTHR46517:SF1">
    <property type="entry name" value="FRUCTOSE-2,6-BISPHOSPHATASE TIGAR"/>
    <property type="match status" value="1"/>
</dbReference>
<evidence type="ECO:0000256" key="3">
    <source>
        <dbReference type="PIRSR" id="PIRSR613078-2"/>
    </source>
</evidence>
<evidence type="ECO:0000256" key="2">
    <source>
        <dbReference type="PIRSR" id="PIRSR613078-1"/>
    </source>
</evidence>
<dbReference type="InterPro" id="IPR051695">
    <property type="entry name" value="Phosphoglycerate_Mutase"/>
</dbReference>
<organism evidence="4 5">
    <name type="scientific">Pseudomonas syringae pv. helianthi</name>
    <dbReference type="NCBI Taxonomy" id="251654"/>
    <lineage>
        <taxon>Bacteria</taxon>
        <taxon>Pseudomonadati</taxon>
        <taxon>Pseudomonadota</taxon>
        <taxon>Gammaproteobacteria</taxon>
        <taxon>Pseudomonadales</taxon>
        <taxon>Pseudomonadaceae</taxon>
        <taxon>Pseudomonas</taxon>
    </lineage>
</organism>
<name>A0A0P9R8M7_9PSED</name>
<protein>
    <recommendedName>
        <fullName evidence="6">Phosphoglycerate mutase protein</fullName>
    </recommendedName>
</protein>
<dbReference type="InterPro" id="IPR001345">
    <property type="entry name" value="PG/BPGM_mutase_AS"/>
</dbReference>
<dbReference type="Pfam" id="PF00300">
    <property type="entry name" value="His_Phos_1"/>
    <property type="match status" value="1"/>
</dbReference>
<dbReference type="SUPFAM" id="SSF53254">
    <property type="entry name" value="Phosphoglycerate mutase-like"/>
    <property type="match status" value="1"/>
</dbReference>
<dbReference type="PATRIC" id="fig|251654.3.peg.5971"/>
<evidence type="ECO:0000256" key="1">
    <source>
        <dbReference type="ARBA" id="ARBA00022801"/>
    </source>
</evidence>
<dbReference type="InterPro" id="IPR013078">
    <property type="entry name" value="His_Pase_superF_clade-1"/>
</dbReference>